<dbReference type="EMBL" id="CP010415">
    <property type="protein sequence ID" value="AJE20134.1"/>
    <property type="molecule type" value="Genomic_DNA"/>
</dbReference>
<keyword evidence="2" id="KW-1185">Reference proteome</keyword>
<evidence type="ECO:0000313" key="2">
    <source>
        <dbReference type="Proteomes" id="UP000068210"/>
    </source>
</evidence>
<dbReference type="KEGG" id="acx:Achr_6350"/>
<evidence type="ECO:0000313" key="1">
    <source>
        <dbReference type="EMBL" id="AJE20134.1"/>
    </source>
</evidence>
<protein>
    <submittedName>
        <fullName evidence="1">Uncharacterized protein</fullName>
    </submittedName>
</protein>
<accession>A0A0C4WJJ7</accession>
<dbReference type="AlphaFoldDB" id="A0A0C4WJJ7"/>
<dbReference type="HOGENOM" id="CLU_137359_0_0_6"/>
<name>A0A0C4WJJ7_9GAMM</name>
<proteinExistence type="predicted"/>
<reference evidence="1 2" key="1">
    <citation type="journal article" date="2015" name="PLoS ONE">
        <title>Azotobacter Genomes: The Genome of Azotobacter chroococcum NCIMB 8003 (ATCC 4412).</title>
        <authorList>
            <person name="Robson R.L."/>
            <person name="Jones R."/>
            <person name="Robson R.M."/>
            <person name="Schwartz A."/>
            <person name="Richardson T.H."/>
        </authorList>
    </citation>
    <scope>NUCLEOTIDE SEQUENCE [LARGE SCALE GENOMIC DNA]</scope>
    <source>
        <strain evidence="1 2">NCIMB 8003</strain>
    </source>
</reference>
<gene>
    <name evidence="1" type="ORF">Achr_6350</name>
</gene>
<dbReference type="STRING" id="1328314.Achr_6350"/>
<dbReference type="GeneID" id="61929679"/>
<dbReference type="InterPro" id="IPR005361">
    <property type="entry name" value="UPF0158"/>
</dbReference>
<organism evidence="1 2">
    <name type="scientific">Azotobacter chroococcum NCIMB 8003</name>
    <dbReference type="NCBI Taxonomy" id="1328314"/>
    <lineage>
        <taxon>Bacteria</taxon>
        <taxon>Pseudomonadati</taxon>
        <taxon>Pseudomonadota</taxon>
        <taxon>Gammaproteobacteria</taxon>
        <taxon>Pseudomonadales</taxon>
        <taxon>Pseudomonadaceae</taxon>
        <taxon>Azotobacter</taxon>
    </lineage>
</organism>
<dbReference type="RefSeq" id="WP_039801800.1">
    <property type="nucleotide sequence ID" value="NZ_CP010415.1"/>
</dbReference>
<sequence>MLPLTIDLERLENALEGDEAVDHYLDLDTGEILAVGPAAPLPGSAEKYHVQPERYLPIEPLAGAKSLAMREEFLYTQPDPHAHPLLSRALSGRRPLRTFDYGLEHFPRMREAWHLYRQRRLREYALEWLEDNGLEPASELRPRAGRSLGRR</sequence>
<dbReference type="Proteomes" id="UP000068210">
    <property type="component" value="Chromosome"/>
</dbReference>
<dbReference type="Pfam" id="PF03682">
    <property type="entry name" value="UPF0158"/>
    <property type="match status" value="1"/>
</dbReference>